<reference evidence="1 2" key="1">
    <citation type="journal article" date="2022" name="Genome Biol. Evol.">
        <title>The Spruce Budworm Genome: Reconstructing the Evolutionary History of Antifreeze Proteins.</title>
        <authorList>
            <person name="Beliveau C."/>
            <person name="Gagne P."/>
            <person name="Picq S."/>
            <person name="Vernygora O."/>
            <person name="Keeling C.I."/>
            <person name="Pinkney K."/>
            <person name="Doucet D."/>
            <person name="Wen F."/>
            <person name="Johnston J.S."/>
            <person name="Maaroufi H."/>
            <person name="Boyle B."/>
            <person name="Laroche J."/>
            <person name="Dewar K."/>
            <person name="Juretic N."/>
            <person name="Blackburn G."/>
            <person name="Nisole A."/>
            <person name="Brunet B."/>
            <person name="Brandao M."/>
            <person name="Lumley L."/>
            <person name="Duan J."/>
            <person name="Quan G."/>
            <person name="Lucarotti C.J."/>
            <person name="Roe A.D."/>
            <person name="Sperling F.A.H."/>
            <person name="Levesque R.C."/>
            <person name="Cusson M."/>
        </authorList>
    </citation>
    <scope>NUCLEOTIDE SEQUENCE [LARGE SCALE GENOMIC DNA]</scope>
    <source>
        <strain evidence="1">Glfc:IPQL:Cfum</strain>
    </source>
</reference>
<accession>A0ACC0J9F3</accession>
<keyword evidence="2" id="KW-1185">Reference proteome</keyword>
<dbReference type="EMBL" id="CM046113">
    <property type="protein sequence ID" value="KAI8420753.1"/>
    <property type="molecule type" value="Genomic_DNA"/>
</dbReference>
<comment type="caution">
    <text evidence="1">The sequence shown here is derived from an EMBL/GenBank/DDBJ whole genome shotgun (WGS) entry which is preliminary data.</text>
</comment>
<evidence type="ECO:0000313" key="1">
    <source>
        <dbReference type="EMBL" id="KAI8420753.1"/>
    </source>
</evidence>
<protein>
    <submittedName>
        <fullName evidence="1">Uncharacterized protein</fullName>
    </submittedName>
</protein>
<name>A0ACC0J9F3_CHOFU</name>
<proteinExistence type="predicted"/>
<dbReference type="Proteomes" id="UP001064048">
    <property type="component" value="Chromosome 13"/>
</dbReference>
<organism evidence="1 2">
    <name type="scientific">Choristoneura fumiferana</name>
    <name type="common">Spruce budworm moth</name>
    <name type="synonym">Archips fumiferana</name>
    <dbReference type="NCBI Taxonomy" id="7141"/>
    <lineage>
        <taxon>Eukaryota</taxon>
        <taxon>Metazoa</taxon>
        <taxon>Ecdysozoa</taxon>
        <taxon>Arthropoda</taxon>
        <taxon>Hexapoda</taxon>
        <taxon>Insecta</taxon>
        <taxon>Pterygota</taxon>
        <taxon>Neoptera</taxon>
        <taxon>Endopterygota</taxon>
        <taxon>Lepidoptera</taxon>
        <taxon>Glossata</taxon>
        <taxon>Ditrysia</taxon>
        <taxon>Tortricoidea</taxon>
        <taxon>Tortricidae</taxon>
        <taxon>Tortricinae</taxon>
        <taxon>Choristoneura</taxon>
    </lineage>
</organism>
<gene>
    <name evidence="1" type="ORF">MSG28_007967</name>
</gene>
<sequence>NVNKSTGSLQVEPQPWWQQRWVPSHWESRLQAFTQAAAHSGLSLLGQVPGCSGVKIVTRQYVFQKTKGYEEKDFGKKLDLVEQELISDASFPIDQKNKFIHTFSHLKAEMKSKWQTAKRTETVFLKKYQKWLQGTLEIPKNVTNKHLVGRPHKVFEDLAECSKRRKTTHLRSENEAESLIYAGQMALREKGNVDAAHVVKDVMSSPTRGYKYRQAFRKSHTPEKRNTQLTPTEALSMFVEASLTRNVNKSTGSLQVEPQPWWQQRWVPSHWESRLQAFTQAAAHSGLSLLGQVPAQGFKKESNRSSKLDEDESSSLSSLSSSSSSQNMSHHIFVPKQLLAAIDVVADTRFLRHFAVNFHQYRRVVRAGRLVFAVVVGNGEHEFLEL</sequence>
<evidence type="ECO:0000313" key="2">
    <source>
        <dbReference type="Proteomes" id="UP001064048"/>
    </source>
</evidence>
<feature type="non-terminal residue" evidence="1">
    <location>
        <position position="1"/>
    </location>
</feature>